<dbReference type="STRING" id="469383.Cwoe_0256"/>
<evidence type="ECO:0000256" key="5">
    <source>
        <dbReference type="SAM" id="MobiDB-lite"/>
    </source>
</evidence>
<dbReference type="InterPro" id="IPR049445">
    <property type="entry name" value="TetR_SbtR-like_C"/>
</dbReference>
<evidence type="ECO:0000256" key="3">
    <source>
        <dbReference type="ARBA" id="ARBA00023163"/>
    </source>
</evidence>
<evidence type="ECO:0000256" key="1">
    <source>
        <dbReference type="ARBA" id="ARBA00023015"/>
    </source>
</evidence>
<dbReference type="Proteomes" id="UP000008229">
    <property type="component" value="Chromosome"/>
</dbReference>
<accession>D3F619</accession>
<dbReference type="OrthoDB" id="9795011at2"/>
<feature type="DNA-binding region" description="H-T-H motif" evidence="4">
    <location>
        <begin position="40"/>
        <end position="59"/>
    </location>
</feature>
<dbReference type="InterPro" id="IPR023772">
    <property type="entry name" value="DNA-bd_HTH_TetR-type_CS"/>
</dbReference>
<dbReference type="SUPFAM" id="SSF46689">
    <property type="entry name" value="Homeodomain-like"/>
    <property type="match status" value="1"/>
</dbReference>
<dbReference type="InterPro" id="IPR050109">
    <property type="entry name" value="HTH-type_TetR-like_transc_reg"/>
</dbReference>
<feature type="domain" description="HTH tetR-type" evidence="6">
    <location>
        <begin position="18"/>
        <end position="77"/>
    </location>
</feature>
<evidence type="ECO:0000313" key="7">
    <source>
        <dbReference type="EMBL" id="ADB48692.1"/>
    </source>
</evidence>
<evidence type="ECO:0000259" key="6">
    <source>
        <dbReference type="PROSITE" id="PS50977"/>
    </source>
</evidence>
<keyword evidence="8" id="KW-1185">Reference proteome</keyword>
<organism evidence="7 8">
    <name type="scientific">Conexibacter woesei (strain DSM 14684 / CCUG 47730 / CIP 108061 / JCM 11494 / NBRC 100937 / ID131577)</name>
    <dbReference type="NCBI Taxonomy" id="469383"/>
    <lineage>
        <taxon>Bacteria</taxon>
        <taxon>Bacillati</taxon>
        <taxon>Actinomycetota</taxon>
        <taxon>Thermoleophilia</taxon>
        <taxon>Solirubrobacterales</taxon>
        <taxon>Conexibacteraceae</taxon>
        <taxon>Conexibacter</taxon>
    </lineage>
</organism>
<evidence type="ECO:0000256" key="4">
    <source>
        <dbReference type="PROSITE-ProRule" id="PRU00335"/>
    </source>
</evidence>
<dbReference type="AlphaFoldDB" id="D3F619"/>
<dbReference type="PRINTS" id="PR00455">
    <property type="entry name" value="HTHTETR"/>
</dbReference>
<dbReference type="PANTHER" id="PTHR30055:SF234">
    <property type="entry name" value="HTH-TYPE TRANSCRIPTIONAL REGULATOR BETI"/>
    <property type="match status" value="1"/>
</dbReference>
<dbReference type="KEGG" id="cwo:Cwoe_0256"/>
<dbReference type="Pfam" id="PF00440">
    <property type="entry name" value="TetR_N"/>
    <property type="match status" value="1"/>
</dbReference>
<dbReference type="eggNOG" id="COG1309">
    <property type="taxonomic scope" value="Bacteria"/>
</dbReference>
<dbReference type="RefSeq" id="WP_012931745.1">
    <property type="nucleotide sequence ID" value="NC_013739.1"/>
</dbReference>
<dbReference type="EMBL" id="CP001854">
    <property type="protein sequence ID" value="ADB48692.1"/>
    <property type="molecule type" value="Genomic_DNA"/>
</dbReference>
<dbReference type="HOGENOM" id="CLU_069356_17_0_11"/>
<evidence type="ECO:0000256" key="2">
    <source>
        <dbReference type="ARBA" id="ARBA00023125"/>
    </source>
</evidence>
<feature type="region of interest" description="Disordered" evidence="5">
    <location>
        <begin position="197"/>
        <end position="227"/>
    </location>
</feature>
<dbReference type="SUPFAM" id="SSF48498">
    <property type="entry name" value="Tetracyclin repressor-like, C-terminal domain"/>
    <property type="match status" value="1"/>
</dbReference>
<dbReference type="GO" id="GO:0000976">
    <property type="term" value="F:transcription cis-regulatory region binding"/>
    <property type="evidence" value="ECO:0007669"/>
    <property type="project" value="TreeGrafter"/>
</dbReference>
<sequence length="227" mass="25383">MSTAAEPARDRPLRRDAERNRRRILDAATEVFADRGLGVTMDDIAAHAGVGVGTVYRRFANKDQLIDALFYERIDALARLGEEGLTHADAWEGLVFFMEEAIGQQARDRGLKELLFGSGRGEERVAHARTRMAPVVFALVDRARAAGVLRPDVEGTDVPVLQLMLGTVVDFSRDVEPELWRRYLTLMLDGLRVRRDDDTPLPLPPLDEHGTERAMASWQVPRRGPVS</sequence>
<name>D3F619_CONWI</name>
<keyword evidence="3" id="KW-0804">Transcription</keyword>
<dbReference type="Pfam" id="PF21597">
    <property type="entry name" value="TetR_C_43"/>
    <property type="match status" value="1"/>
</dbReference>
<dbReference type="GO" id="GO:0003700">
    <property type="term" value="F:DNA-binding transcription factor activity"/>
    <property type="evidence" value="ECO:0007669"/>
    <property type="project" value="TreeGrafter"/>
</dbReference>
<dbReference type="InterPro" id="IPR036271">
    <property type="entry name" value="Tet_transcr_reg_TetR-rel_C_sf"/>
</dbReference>
<dbReference type="PANTHER" id="PTHR30055">
    <property type="entry name" value="HTH-TYPE TRANSCRIPTIONAL REGULATOR RUTR"/>
    <property type="match status" value="1"/>
</dbReference>
<dbReference type="PROSITE" id="PS01081">
    <property type="entry name" value="HTH_TETR_1"/>
    <property type="match status" value="1"/>
</dbReference>
<dbReference type="InterPro" id="IPR001647">
    <property type="entry name" value="HTH_TetR"/>
</dbReference>
<protein>
    <submittedName>
        <fullName evidence="7">Transcriptional regulator, TetR family</fullName>
    </submittedName>
</protein>
<keyword evidence="1" id="KW-0805">Transcription regulation</keyword>
<reference evidence="8" key="2">
    <citation type="submission" date="2010-01" db="EMBL/GenBank/DDBJ databases">
        <title>The complete genome of Conexibacter woesei DSM 14684.</title>
        <authorList>
            <consortium name="US DOE Joint Genome Institute (JGI-PGF)"/>
            <person name="Lucas S."/>
            <person name="Copeland A."/>
            <person name="Lapidus A."/>
            <person name="Glavina del Rio T."/>
            <person name="Dalin E."/>
            <person name="Tice H."/>
            <person name="Bruce D."/>
            <person name="Goodwin L."/>
            <person name="Pitluck S."/>
            <person name="Kyrpides N."/>
            <person name="Mavromatis K."/>
            <person name="Ivanova N."/>
            <person name="Mikhailova N."/>
            <person name="Chertkov O."/>
            <person name="Brettin T."/>
            <person name="Detter J.C."/>
            <person name="Han C."/>
            <person name="Larimer F."/>
            <person name="Land M."/>
            <person name="Hauser L."/>
            <person name="Markowitz V."/>
            <person name="Cheng J.-F."/>
            <person name="Hugenholtz P."/>
            <person name="Woyke T."/>
            <person name="Wu D."/>
            <person name="Pukall R."/>
            <person name="Steenblock K."/>
            <person name="Schneider S."/>
            <person name="Klenk H.-P."/>
            <person name="Eisen J.A."/>
        </authorList>
    </citation>
    <scope>NUCLEOTIDE SEQUENCE [LARGE SCALE GENOMIC DNA]</scope>
    <source>
        <strain evidence="8">DSM 14684 / CIP 108061 / JCM 11494 / NBRC 100937 / ID131577</strain>
    </source>
</reference>
<evidence type="ECO:0000313" key="8">
    <source>
        <dbReference type="Proteomes" id="UP000008229"/>
    </source>
</evidence>
<dbReference type="InterPro" id="IPR009057">
    <property type="entry name" value="Homeodomain-like_sf"/>
</dbReference>
<gene>
    <name evidence="7" type="ordered locus">Cwoe_0256</name>
</gene>
<reference evidence="7 8" key="1">
    <citation type="journal article" date="2010" name="Stand. Genomic Sci.">
        <title>Complete genome sequence of Conexibacter woesei type strain (ID131577).</title>
        <authorList>
            <person name="Pukall R."/>
            <person name="Lapidus A."/>
            <person name="Glavina Del Rio T."/>
            <person name="Copeland A."/>
            <person name="Tice H."/>
            <person name="Cheng J.-F."/>
            <person name="Lucas S."/>
            <person name="Chen F."/>
            <person name="Nolan M."/>
            <person name="Bruce D."/>
            <person name="Goodwin L."/>
            <person name="Pitluck S."/>
            <person name="Mavromatis K."/>
            <person name="Ivanova N."/>
            <person name="Ovchinnikova G."/>
            <person name="Pati A."/>
            <person name="Chen A."/>
            <person name="Palaniappan K."/>
            <person name="Land M."/>
            <person name="Hauser L."/>
            <person name="Chang Y.-J."/>
            <person name="Jeffries C.D."/>
            <person name="Chain P."/>
            <person name="Meincke L."/>
            <person name="Sims D."/>
            <person name="Brettin T."/>
            <person name="Detter J.C."/>
            <person name="Rohde M."/>
            <person name="Goeker M."/>
            <person name="Bristow J."/>
            <person name="Eisen J.A."/>
            <person name="Markowitz V."/>
            <person name="Kyrpides N.C."/>
            <person name="Klenk H.-P."/>
            <person name="Hugenholtz P."/>
        </authorList>
    </citation>
    <scope>NUCLEOTIDE SEQUENCE [LARGE SCALE GENOMIC DNA]</scope>
    <source>
        <strain evidence="8">DSM 14684 / CIP 108061 / JCM 11494 / NBRC 100937 / ID131577</strain>
    </source>
</reference>
<dbReference type="Gene3D" id="1.10.357.10">
    <property type="entry name" value="Tetracycline Repressor, domain 2"/>
    <property type="match status" value="1"/>
</dbReference>
<dbReference type="PROSITE" id="PS50977">
    <property type="entry name" value="HTH_TETR_2"/>
    <property type="match status" value="1"/>
</dbReference>
<keyword evidence="2 4" id="KW-0238">DNA-binding</keyword>
<proteinExistence type="predicted"/>